<gene>
    <name evidence="2" type="ORF">TNIN_16121</name>
</gene>
<keyword evidence="3" id="KW-1185">Reference proteome</keyword>
<reference evidence="2" key="1">
    <citation type="submission" date="2020-08" db="EMBL/GenBank/DDBJ databases">
        <title>Multicomponent nature underlies the extraordinary mechanical properties of spider dragline silk.</title>
        <authorList>
            <person name="Kono N."/>
            <person name="Nakamura H."/>
            <person name="Mori M."/>
            <person name="Yoshida Y."/>
            <person name="Ohtoshi R."/>
            <person name="Malay A.D."/>
            <person name="Moran D.A.P."/>
            <person name="Tomita M."/>
            <person name="Numata K."/>
            <person name="Arakawa K."/>
        </authorList>
    </citation>
    <scope>NUCLEOTIDE SEQUENCE</scope>
</reference>
<organism evidence="2 3">
    <name type="scientific">Trichonephila inaurata madagascariensis</name>
    <dbReference type="NCBI Taxonomy" id="2747483"/>
    <lineage>
        <taxon>Eukaryota</taxon>
        <taxon>Metazoa</taxon>
        <taxon>Ecdysozoa</taxon>
        <taxon>Arthropoda</taxon>
        <taxon>Chelicerata</taxon>
        <taxon>Arachnida</taxon>
        <taxon>Araneae</taxon>
        <taxon>Araneomorphae</taxon>
        <taxon>Entelegynae</taxon>
        <taxon>Araneoidea</taxon>
        <taxon>Nephilidae</taxon>
        <taxon>Trichonephila</taxon>
        <taxon>Trichonephila inaurata</taxon>
    </lineage>
</organism>
<dbReference type="AlphaFoldDB" id="A0A8X6IK71"/>
<feature type="region of interest" description="Disordered" evidence="1">
    <location>
        <begin position="53"/>
        <end position="76"/>
    </location>
</feature>
<evidence type="ECO:0000313" key="2">
    <source>
        <dbReference type="EMBL" id="GFS49269.1"/>
    </source>
</evidence>
<protein>
    <submittedName>
        <fullName evidence="2">Uncharacterized protein</fullName>
    </submittedName>
</protein>
<evidence type="ECO:0000313" key="3">
    <source>
        <dbReference type="Proteomes" id="UP000886998"/>
    </source>
</evidence>
<proteinExistence type="predicted"/>
<dbReference type="Proteomes" id="UP000886998">
    <property type="component" value="Unassembled WGS sequence"/>
</dbReference>
<comment type="caution">
    <text evidence="2">The sequence shown here is derived from an EMBL/GenBank/DDBJ whole genome shotgun (WGS) entry which is preliminary data.</text>
</comment>
<sequence>MARVTGFPIHKKKGTCKNSTLQLWSRLLLEEGTAADNLVKKLRLDSLTAWNGSLETPDSAPKRALPCRKEECSNGH</sequence>
<dbReference type="OrthoDB" id="10529150at2759"/>
<dbReference type="EMBL" id="BMAV01026314">
    <property type="protein sequence ID" value="GFS49269.1"/>
    <property type="molecule type" value="Genomic_DNA"/>
</dbReference>
<accession>A0A8X6IK71</accession>
<evidence type="ECO:0000256" key="1">
    <source>
        <dbReference type="SAM" id="MobiDB-lite"/>
    </source>
</evidence>
<name>A0A8X6IK71_9ARAC</name>
<feature type="compositionally biased region" description="Basic and acidic residues" evidence="1">
    <location>
        <begin position="67"/>
        <end position="76"/>
    </location>
</feature>